<evidence type="ECO:0000313" key="10">
    <source>
        <dbReference type="Proteomes" id="UP000177798"/>
    </source>
</evidence>
<dbReference type="SMART" id="SM00248">
    <property type="entry name" value="ANK"/>
    <property type="match status" value="4"/>
</dbReference>
<evidence type="ECO:0000256" key="2">
    <source>
        <dbReference type="ARBA" id="ARBA00022679"/>
    </source>
</evidence>
<keyword evidence="6" id="KW-0040">ANK repeat</keyword>
<dbReference type="InterPro" id="IPR011009">
    <property type="entry name" value="Kinase-like_dom_sf"/>
</dbReference>
<dbReference type="PROSITE" id="PS50088">
    <property type="entry name" value="ANK_REPEAT"/>
    <property type="match status" value="1"/>
</dbReference>
<accession>A0A1D9Q7F5</accession>
<evidence type="ECO:0000256" key="1">
    <source>
        <dbReference type="ARBA" id="ARBA00022527"/>
    </source>
</evidence>
<evidence type="ECO:0000313" key="9">
    <source>
        <dbReference type="EMBL" id="APA10829.1"/>
    </source>
</evidence>
<feature type="repeat" description="ANK" evidence="6">
    <location>
        <begin position="591"/>
        <end position="623"/>
    </location>
</feature>
<dbReference type="GO" id="GO:0005524">
    <property type="term" value="F:ATP binding"/>
    <property type="evidence" value="ECO:0007669"/>
    <property type="project" value="UniProtKB-KW"/>
</dbReference>
<protein>
    <recommendedName>
        <fullName evidence="8">Protein kinase domain-containing protein</fullName>
    </recommendedName>
</protein>
<dbReference type="VEuPathDB" id="FungiDB:sscle_07g055990"/>
<keyword evidence="4" id="KW-0418">Kinase</keyword>
<evidence type="ECO:0000256" key="6">
    <source>
        <dbReference type="PROSITE-ProRule" id="PRU00023"/>
    </source>
</evidence>
<keyword evidence="5" id="KW-0067">ATP-binding</keyword>
<evidence type="ECO:0000256" key="7">
    <source>
        <dbReference type="SAM" id="MobiDB-lite"/>
    </source>
</evidence>
<evidence type="ECO:0000259" key="8">
    <source>
        <dbReference type="PROSITE" id="PS50011"/>
    </source>
</evidence>
<dbReference type="Proteomes" id="UP000177798">
    <property type="component" value="Chromosome 7"/>
</dbReference>
<dbReference type="Pfam" id="PF12796">
    <property type="entry name" value="Ank_2"/>
    <property type="match status" value="1"/>
</dbReference>
<reference evidence="10" key="1">
    <citation type="journal article" date="2017" name="Genome Biol. Evol.">
        <title>The complete genome sequence of the phytopathogenic fungus Sclerotinia sclerotiorum reveals insights into the genome architecture of broad host range pathogens.</title>
        <authorList>
            <person name="Derbyshire M."/>
            <person name="Denton-Giles M."/>
            <person name="Hegedus D."/>
            <person name="Seifbarghy S."/>
            <person name="Rollins J."/>
            <person name="van Kan J."/>
            <person name="Seidl M.F."/>
            <person name="Faino L."/>
            <person name="Mbengue M."/>
            <person name="Navaud O."/>
            <person name="Raffaele S."/>
            <person name="Hammond-Kosack K."/>
            <person name="Heard S."/>
            <person name="Oliver R."/>
        </authorList>
    </citation>
    <scope>NUCLEOTIDE SEQUENCE [LARGE SCALE GENOMIC DNA]</scope>
    <source>
        <strain evidence="10">ATCC 18683 / 1980 / Ss-1</strain>
    </source>
</reference>
<dbReference type="PANTHER" id="PTHR24351">
    <property type="entry name" value="RIBOSOMAL PROTEIN S6 KINASE"/>
    <property type="match status" value="1"/>
</dbReference>
<dbReference type="SUPFAM" id="SSF48403">
    <property type="entry name" value="Ankyrin repeat"/>
    <property type="match status" value="1"/>
</dbReference>
<dbReference type="InterPro" id="IPR002110">
    <property type="entry name" value="Ankyrin_rpt"/>
</dbReference>
<dbReference type="SMART" id="SM00220">
    <property type="entry name" value="S_TKc"/>
    <property type="match status" value="1"/>
</dbReference>
<evidence type="ECO:0000256" key="4">
    <source>
        <dbReference type="ARBA" id="ARBA00022777"/>
    </source>
</evidence>
<dbReference type="Pfam" id="PF00069">
    <property type="entry name" value="Pkinase"/>
    <property type="match status" value="1"/>
</dbReference>
<feature type="region of interest" description="Disordered" evidence="7">
    <location>
        <begin position="450"/>
        <end position="486"/>
    </location>
</feature>
<dbReference type="InterPro" id="IPR000719">
    <property type="entry name" value="Prot_kinase_dom"/>
</dbReference>
<dbReference type="EMBL" id="CP017820">
    <property type="protein sequence ID" value="APA10829.1"/>
    <property type="molecule type" value="Genomic_DNA"/>
</dbReference>
<proteinExistence type="predicted"/>
<dbReference type="PROSITE" id="PS50297">
    <property type="entry name" value="ANK_REP_REGION"/>
    <property type="match status" value="1"/>
</dbReference>
<keyword evidence="2" id="KW-0808">Transferase</keyword>
<organism evidence="9 10">
    <name type="scientific">Sclerotinia sclerotiorum (strain ATCC 18683 / 1980 / Ss-1)</name>
    <name type="common">White mold</name>
    <name type="synonym">Whetzelinia sclerotiorum</name>
    <dbReference type="NCBI Taxonomy" id="665079"/>
    <lineage>
        <taxon>Eukaryota</taxon>
        <taxon>Fungi</taxon>
        <taxon>Dikarya</taxon>
        <taxon>Ascomycota</taxon>
        <taxon>Pezizomycotina</taxon>
        <taxon>Leotiomycetes</taxon>
        <taxon>Helotiales</taxon>
        <taxon>Sclerotiniaceae</taxon>
        <taxon>Sclerotinia</taxon>
    </lineage>
</organism>
<feature type="compositionally biased region" description="Basic and acidic residues" evidence="7">
    <location>
        <begin position="466"/>
        <end position="479"/>
    </location>
</feature>
<dbReference type="OrthoDB" id="3550994at2759"/>
<evidence type="ECO:0000256" key="3">
    <source>
        <dbReference type="ARBA" id="ARBA00022741"/>
    </source>
</evidence>
<name>A0A1D9Q7F5_SCLS1</name>
<keyword evidence="3" id="KW-0547">Nucleotide-binding</keyword>
<dbReference type="GO" id="GO:0004674">
    <property type="term" value="F:protein serine/threonine kinase activity"/>
    <property type="evidence" value="ECO:0007669"/>
    <property type="project" value="UniProtKB-KW"/>
</dbReference>
<dbReference type="AlphaFoldDB" id="A0A1D9Q7F5"/>
<feature type="domain" description="Protein kinase" evidence="8">
    <location>
        <begin position="199"/>
        <end position="428"/>
    </location>
</feature>
<keyword evidence="1" id="KW-0723">Serine/threonine-protein kinase</keyword>
<dbReference type="InterPro" id="IPR036770">
    <property type="entry name" value="Ankyrin_rpt-contain_sf"/>
</dbReference>
<dbReference type="PROSITE" id="PS50011">
    <property type="entry name" value="PROTEIN_KINASE_DOM"/>
    <property type="match status" value="1"/>
</dbReference>
<dbReference type="Gene3D" id="1.10.510.10">
    <property type="entry name" value="Transferase(Phosphotransferase) domain 1"/>
    <property type="match status" value="1"/>
</dbReference>
<dbReference type="SUPFAM" id="SSF56112">
    <property type="entry name" value="Protein kinase-like (PK-like)"/>
    <property type="match status" value="1"/>
</dbReference>
<dbReference type="Gene3D" id="1.25.40.20">
    <property type="entry name" value="Ankyrin repeat-containing domain"/>
    <property type="match status" value="1"/>
</dbReference>
<dbReference type="Gene3D" id="3.30.200.20">
    <property type="entry name" value="Phosphorylase Kinase, domain 1"/>
    <property type="match status" value="2"/>
</dbReference>
<gene>
    <name evidence="9" type="ORF">sscle_07g055990</name>
</gene>
<sequence length="783" mass="88947">MSTPNQDTHTLGNRAHLPAQIENSRRYGVLKVTLYEGSGISMVDQYSDIFRRLEHEPFHEEEEAQKWVFRGSTLHHHSLPYALLEFEHLQVIVDAISRTAKSPLWAGKDTSYRFEVSRVAELFHGTTGLFLGVVKLHAWDDESYKYGGINVTAILDQESYATVPKWLDVQNGAGKILIGIDFKERRHPSVGYIHSSETFDYMEIIGGRMGFAVLRVRMKGTSRCFAVRELTDGHNSVADVNCAVVPTKTNPFIIPLIRVFQNSRDLFLCSPFASGGHLFYHLQKERRFNVNRSKFYCSELLCKYSLGHSGTYCMCDFSLLLSKSTTAPESRILEYPAPEELRGEKITEAVDWWTLGIFLYESLTGLPPFYDEDTIEKHRKILFEPLEFPGPNLIPSVAQDVLNKLLNRNPEQRLGTKGVSEIKSHPFFHGIDWQKRRSRRSDKAIWRAITMKNSSSKKKPNTTNDEASRLSKQLDRADSSSHAQISSDQSEGWELIWEGVSQNFYFRDHYTGAIQSGIIRVPELEVDPTISTSQPPENEIRINSLPIRNSPNQTQMQDALEVALINDYKSAIPQLLEYSIDLITIFSSDAKTQTPLEWATEHEDLDLVELFLSKGADVNFTALRLAVDLKNIAIVNILLEHGVCPDFIDGDQQPFKDAIDWNTRESAEARILTAPLVRAIIADIIQITRILLLNGANPNIDYHDIGREYGWPLHSDLIHIPCGRVIQIAMQLNRYEIVDLLLEYGANITLPQPVWLYHRCEGAPRNVYLKTTSGLRSALVGFE</sequence>
<evidence type="ECO:0000256" key="5">
    <source>
        <dbReference type="ARBA" id="ARBA00022840"/>
    </source>
</evidence>